<dbReference type="PANTHER" id="PTHR37984:SF5">
    <property type="entry name" value="PROTEIN NYNRIN-LIKE"/>
    <property type="match status" value="1"/>
</dbReference>
<dbReference type="CDD" id="cd09274">
    <property type="entry name" value="RNase_HI_RT_Ty3"/>
    <property type="match status" value="1"/>
</dbReference>
<evidence type="ECO:0000256" key="1">
    <source>
        <dbReference type="ARBA" id="ARBA00012493"/>
    </source>
</evidence>
<reference evidence="5" key="1">
    <citation type="journal article" date="2020" name="J Insects Food Feed">
        <title>The yellow mealworm (Tenebrio molitor) genome: a resource for the emerging insects as food and feed industry.</title>
        <authorList>
            <person name="Eriksson T."/>
            <person name="Andere A."/>
            <person name="Kelstrup H."/>
            <person name="Emery V."/>
            <person name="Picard C."/>
        </authorList>
    </citation>
    <scope>NUCLEOTIDE SEQUENCE</scope>
    <source>
        <strain evidence="5">Stoneville</strain>
        <tissue evidence="5">Whole head</tissue>
    </source>
</reference>
<dbReference type="InterPro" id="IPR041588">
    <property type="entry name" value="Integrase_H2C2"/>
</dbReference>
<feature type="domain" description="Integrase zinc-binding" evidence="4">
    <location>
        <begin position="235"/>
        <end position="285"/>
    </location>
</feature>
<dbReference type="Pfam" id="PF17919">
    <property type="entry name" value="RT_RNaseH_2"/>
    <property type="match status" value="1"/>
</dbReference>
<name>A0A8J6LC10_TENMO</name>
<dbReference type="InterPro" id="IPR041577">
    <property type="entry name" value="RT_RNaseH_2"/>
</dbReference>
<dbReference type="InterPro" id="IPR043502">
    <property type="entry name" value="DNA/RNA_pol_sf"/>
</dbReference>
<dbReference type="Proteomes" id="UP000719412">
    <property type="component" value="Unassembled WGS sequence"/>
</dbReference>
<protein>
    <recommendedName>
        <fullName evidence="1">RNA-directed DNA polymerase</fullName>
        <ecNumber evidence="1">2.7.7.49</ecNumber>
    </recommendedName>
</protein>
<keyword evidence="6" id="KW-1185">Reference proteome</keyword>
<dbReference type="GO" id="GO:0003964">
    <property type="term" value="F:RNA-directed DNA polymerase activity"/>
    <property type="evidence" value="ECO:0007669"/>
    <property type="project" value="UniProtKB-EC"/>
</dbReference>
<dbReference type="Gene3D" id="1.10.340.70">
    <property type="match status" value="1"/>
</dbReference>
<evidence type="ECO:0000259" key="4">
    <source>
        <dbReference type="Pfam" id="PF17921"/>
    </source>
</evidence>
<dbReference type="InterPro" id="IPR050951">
    <property type="entry name" value="Retrovirus_Pol_polyprotein"/>
</dbReference>
<dbReference type="AlphaFoldDB" id="A0A8J6LC10"/>
<proteinExistence type="predicted"/>
<dbReference type="Pfam" id="PF17921">
    <property type="entry name" value="Integrase_H2C2"/>
    <property type="match status" value="1"/>
</dbReference>
<dbReference type="EC" id="2.7.7.49" evidence="1"/>
<sequence>MIDFISEAFGSVRWCEAERTRGAQLAGTREERGHWEEEADKLCVRVINLARRKSLSNIRSEIVNFVPVLRLFDPTLETRLYTDASRVGLAGILVQVKDGKEFVVSYFSRHTMTAEQKHHSFELETLASVASVKRFRQYFMFLKSEINARVGRWVLELSQYRYDIKHKGNQRMRHVDALSRNLPSCEQGQDDKEIVALKQILESGDRQGNKDVFENYTLKGGKVHKVTSRGARWVVPKLSRFQLLRMAHDDSGHVGVENTYKVLAEKFWFRRMRRFVTKYVRNCLTH</sequence>
<accession>A0A8J6LC10</accession>
<evidence type="ECO:0000259" key="3">
    <source>
        <dbReference type="Pfam" id="PF17919"/>
    </source>
</evidence>
<dbReference type="PANTHER" id="PTHR37984">
    <property type="entry name" value="PROTEIN CBG26694"/>
    <property type="match status" value="1"/>
</dbReference>
<keyword evidence="2" id="KW-0511">Multifunctional enzyme</keyword>
<feature type="domain" description="Reverse transcriptase/retrotransposon-derived protein RNase H-like" evidence="3">
    <location>
        <begin position="58"/>
        <end position="141"/>
    </location>
</feature>
<organism evidence="5 6">
    <name type="scientific">Tenebrio molitor</name>
    <name type="common">Yellow mealworm beetle</name>
    <dbReference type="NCBI Taxonomy" id="7067"/>
    <lineage>
        <taxon>Eukaryota</taxon>
        <taxon>Metazoa</taxon>
        <taxon>Ecdysozoa</taxon>
        <taxon>Arthropoda</taxon>
        <taxon>Hexapoda</taxon>
        <taxon>Insecta</taxon>
        <taxon>Pterygota</taxon>
        <taxon>Neoptera</taxon>
        <taxon>Endopterygota</taxon>
        <taxon>Coleoptera</taxon>
        <taxon>Polyphaga</taxon>
        <taxon>Cucujiformia</taxon>
        <taxon>Tenebrionidae</taxon>
        <taxon>Tenebrio</taxon>
    </lineage>
</organism>
<gene>
    <name evidence="5" type="ORF">GEV33_006212</name>
</gene>
<evidence type="ECO:0000313" key="5">
    <source>
        <dbReference type="EMBL" id="KAH0816579.1"/>
    </source>
</evidence>
<evidence type="ECO:0000313" key="6">
    <source>
        <dbReference type="Proteomes" id="UP000719412"/>
    </source>
</evidence>
<reference evidence="5" key="2">
    <citation type="submission" date="2021-08" db="EMBL/GenBank/DDBJ databases">
        <authorList>
            <person name="Eriksson T."/>
        </authorList>
    </citation>
    <scope>NUCLEOTIDE SEQUENCE</scope>
    <source>
        <strain evidence="5">Stoneville</strain>
        <tissue evidence="5">Whole head</tissue>
    </source>
</reference>
<evidence type="ECO:0000256" key="2">
    <source>
        <dbReference type="ARBA" id="ARBA00023268"/>
    </source>
</evidence>
<comment type="caution">
    <text evidence="5">The sequence shown here is derived from an EMBL/GenBank/DDBJ whole genome shotgun (WGS) entry which is preliminary data.</text>
</comment>
<dbReference type="EMBL" id="JABDTM020021328">
    <property type="protein sequence ID" value="KAH0816579.1"/>
    <property type="molecule type" value="Genomic_DNA"/>
</dbReference>
<dbReference type="SUPFAM" id="SSF56672">
    <property type="entry name" value="DNA/RNA polymerases"/>
    <property type="match status" value="1"/>
</dbReference>